<dbReference type="AlphaFoldDB" id="A0A378BA47"/>
<evidence type="ECO:0000256" key="4">
    <source>
        <dbReference type="ARBA" id="ARBA00023033"/>
    </source>
</evidence>
<keyword evidence="4" id="KW-0503">Monooxygenase</keyword>
<reference evidence="6 7" key="1">
    <citation type="submission" date="2018-06" db="EMBL/GenBank/DDBJ databases">
        <authorList>
            <consortium name="Pathogen Informatics"/>
            <person name="Doyle S."/>
        </authorList>
    </citation>
    <scope>NUCLEOTIDE SEQUENCE [LARGE SCALE GENOMIC DNA]</scope>
    <source>
        <strain evidence="6 7">NCTC5050</strain>
    </source>
</reference>
<keyword evidence="2" id="KW-0288">FMN</keyword>
<dbReference type="EMBL" id="UGLZ01000005">
    <property type="protein sequence ID" value="STV33674.1"/>
    <property type="molecule type" value="Genomic_DNA"/>
</dbReference>
<protein>
    <submittedName>
        <fullName evidence="6">Putative lavin-dependent oxidoreductase</fullName>
        <ecNumber evidence="6">1.14.14.5</ecNumber>
    </submittedName>
</protein>
<feature type="domain" description="Luciferase-like" evidence="5">
    <location>
        <begin position="1"/>
        <end position="114"/>
    </location>
</feature>
<evidence type="ECO:0000259" key="5">
    <source>
        <dbReference type="Pfam" id="PF00296"/>
    </source>
</evidence>
<keyword evidence="1" id="KW-0285">Flavoprotein</keyword>
<sequence>MRAEAAKHQRDIGFSVSFRPIIADSEAEAWEKAEHILHVATEQAAQRGGGFKAKPDSIGAQRLRATAAQGRVVDKRLWTGIAQLVGGGHNSTALVGTPEQVADALLDYYDLGVRNFLIRGFDPLNDVADYGRALLPIAREKAARRAVAERAS</sequence>
<proteinExistence type="predicted"/>
<dbReference type="EC" id="1.14.14.5" evidence="6"/>
<keyword evidence="3 6" id="KW-0560">Oxidoreductase</keyword>
<dbReference type="PANTHER" id="PTHR42847:SF9">
    <property type="entry name" value="BLL6451 PROTEIN"/>
    <property type="match status" value="1"/>
</dbReference>
<dbReference type="InterPro" id="IPR011251">
    <property type="entry name" value="Luciferase-like_dom"/>
</dbReference>
<evidence type="ECO:0000256" key="1">
    <source>
        <dbReference type="ARBA" id="ARBA00022630"/>
    </source>
</evidence>
<accession>A0A378BA47</accession>
<dbReference type="InterPro" id="IPR036661">
    <property type="entry name" value="Luciferase-like_sf"/>
</dbReference>
<dbReference type="InterPro" id="IPR050172">
    <property type="entry name" value="SsuD_RutA_monooxygenase"/>
</dbReference>
<name>A0A378BA47_KLEPO</name>
<gene>
    <name evidence="6" type="primary">ssuD_3</name>
    <name evidence="6" type="ORF">NCTC5050_04621</name>
</gene>
<dbReference type="GO" id="GO:0008726">
    <property type="term" value="F:alkanesulfonate monooxygenase activity"/>
    <property type="evidence" value="ECO:0007669"/>
    <property type="project" value="UniProtKB-EC"/>
</dbReference>
<dbReference type="Gene3D" id="3.20.20.30">
    <property type="entry name" value="Luciferase-like domain"/>
    <property type="match status" value="1"/>
</dbReference>
<dbReference type="PANTHER" id="PTHR42847">
    <property type="entry name" value="ALKANESULFONATE MONOOXYGENASE"/>
    <property type="match status" value="1"/>
</dbReference>
<keyword evidence="7" id="KW-1185">Reference proteome</keyword>
<dbReference type="Pfam" id="PF00296">
    <property type="entry name" value="Bac_luciferase"/>
    <property type="match status" value="1"/>
</dbReference>
<dbReference type="GO" id="GO:0046306">
    <property type="term" value="P:alkanesulfonate catabolic process"/>
    <property type="evidence" value="ECO:0007669"/>
    <property type="project" value="TreeGrafter"/>
</dbReference>
<dbReference type="SUPFAM" id="SSF51679">
    <property type="entry name" value="Bacterial luciferase-like"/>
    <property type="match status" value="1"/>
</dbReference>
<evidence type="ECO:0000256" key="2">
    <source>
        <dbReference type="ARBA" id="ARBA00022643"/>
    </source>
</evidence>
<evidence type="ECO:0000256" key="3">
    <source>
        <dbReference type="ARBA" id="ARBA00023002"/>
    </source>
</evidence>
<dbReference type="Proteomes" id="UP000255382">
    <property type="component" value="Unassembled WGS sequence"/>
</dbReference>
<evidence type="ECO:0000313" key="7">
    <source>
        <dbReference type="Proteomes" id="UP000255382"/>
    </source>
</evidence>
<organism evidence="6 7">
    <name type="scientific">Klebsiella pneumoniae subsp. ozaenae</name>
    <dbReference type="NCBI Taxonomy" id="574"/>
    <lineage>
        <taxon>Bacteria</taxon>
        <taxon>Pseudomonadati</taxon>
        <taxon>Pseudomonadota</taxon>
        <taxon>Gammaproteobacteria</taxon>
        <taxon>Enterobacterales</taxon>
        <taxon>Enterobacteriaceae</taxon>
        <taxon>Klebsiella/Raoultella group</taxon>
        <taxon>Klebsiella</taxon>
        <taxon>Klebsiella pneumoniae complex</taxon>
    </lineage>
</organism>
<evidence type="ECO:0000313" key="6">
    <source>
        <dbReference type="EMBL" id="STV33674.1"/>
    </source>
</evidence>